<dbReference type="PANTHER" id="PTHR43194">
    <property type="entry name" value="HYDROLASE ALPHA/BETA FOLD FAMILY"/>
    <property type="match status" value="1"/>
</dbReference>
<dbReference type="RefSeq" id="WP_420244652.1">
    <property type="nucleotide sequence ID" value="NZ_BOPV01000001.1"/>
</dbReference>
<keyword evidence="3" id="KW-1185">Reference proteome</keyword>
<dbReference type="EMBL" id="BOPV01000001">
    <property type="protein sequence ID" value="GIL41242.1"/>
    <property type="molecule type" value="Genomic_DNA"/>
</dbReference>
<dbReference type="Gene3D" id="3.40.50.1820">
    <property type="entry name" value="alpha/beta hydrolase"/>
    <property type="match status" value="1"/>
</dbReference>
<gene>
    <name evidence="2" type="ORF">TMPK1_34790</name>
</gene>
<dbReference type="InterPro" id="IPR029058">
    <property type="entry name" value="AB_hydrolase_fold"/>
</dbReference>
<dbReference type="AlphaFoldDB" id="A0A8S8XH09"/>
<reference evidence="2" key="1">
    <citation type="submission" date="2021-02" db="EMBL/GenBank/DDBJ databases">
        <title>Genome sequence of Rhodospirillales sp. strain TMPK1 isolated from soil.</title>
        <authorList>
            <person name="Nakai R."/>
            <person name="Kusada H."/>
            <person name="Tamaki H."/>
        </authorList>
    </citation>
    <scope>NUCLEOTIDE SEQUENCE</scope>
    <source>
        <strain evidence="2">TMPK1</strain>
    </source>
</reference>
<accession>A0A8S8XH09</accession>
<feature type="domain" description="AB hydrolase-1" evidence="1">
    <location>
        <begin position="54"/>
        <end position="318"/>
    </location>
</feature>
<proteinExistence type="predicted"/>
<dbReference type="Proteomes" id="UP000681075">
    <property type="component" value="Unassembled WGS sequence"/>
</dbReference>
<name>A0A8S8XH09_9PROT</name>
<dbReference type="GO" id="GO:0016787">
    <property type="term" value="F:hydrolase activity"/>
    <property type="evidence" value="ECO:0007669"/>
    <property type="project" value="UniProtKB-KW"/>
</dbReference>
<dbReference type="SUPFAM" id="SSF53474">
    <property type="entry name" value="alpha/beta-Hydrolases"/>
    <property type="match status" value="1"/>
</dbReference>
<evidence type="ECO:0000313" key="3">
    <source>
        <dbReference type="Proteomes" id="UP000681075"/>
    </source>
</evidence>
<protein>
    <submittedName>
        <fullName evidence="2">Alpha/beta hydrolase</fullName>
    </submittedName>
</protein>
<dbReference type="PANTHER" id="PTHR43194:SF2">
    <property type="entry name" value="PEROXISOMAL MEMBRANE PROTEIN LPX1"/>
    <property type="match status" value="1"/>
</dbReference>
<dbReference type="Pfam" id="PF00561">
    <property type="entry name" value="Abhydrolase_1"/>
    <property type="match status" value="1"/>
</dbReference>
<dbReference type="InterPro" id="IPR050228">
    <property type="entry name" value="Carboxylesterase_BioH"/>
</dbReference>
<evidence type="ECO:0000313" key="2">
    <source>
        <dbReference type="EMBL" id="GIL41242.1"/>
    </source>
</evidence>
<keyword evidence="2" id="KW-0378">Hydrolase</keyword>
<evidence type="ECO:0000259" key="1">
    <source>
        <dbReference type="Pfam" id="PF00561"/>
    </source>
</evidence>
<sequence length="335" mass="36140">MMTIRAFPLLGLLLLLLVVPAAAQERIEHRIQGAAGTLALHEIKPSRNTSGLSVLLIHGGGPAGVVSFDLPATRPGFAERLAVAGHRVYMLDLRGWGDSDRPAALNAPANANPPLVTVDDAVADIHIAAAWIRGRDRVSAIAVIGWASGGHWAGAFAARHSQFVSHLVLLNSLYGGEGPWALASSVAPPFPAYRTADAAQLTGRWLSTMPDSDKAARKFAIDAYAHDTIASDPTSSTRSPPSVRIPLGYLEDAYRMSRNERVFDVSKVAGHVMFARGEDDFWSRPIDALNFSREAAWANSVRVLEIPGGTHFLLNDHPDRGLDLFTTEVLKLLQR</sequence>
<organism evidence="2 3">
    <name type="scientific">Roseiterribacter gracilis</name>
    <dbReference type="NCBI Taxonomy" id="2812848"/>
    <lineage>
        <taxon>Bacteria</taxon>
        <taxon>Pseudomonadati</taxon>
        <taxon>Pseudomonadota</taxon>
        <taxon>Alphaproteobacteria</taxon>
        <taxon>Rhodospirillales</taxon>
        <taxon>Roseiterribacteraceae</taxon>
        <taxon>Roseiterribacter</taxon>
    </lineage>
</organism>
<dbReference type="InterPro" id="IPR000073">
    <property type="entry name" value="AB_hydrolase_1"/>
</dbReference>
<comment type="caution">
    <text evidence="2">The sequence shown here is derived from an EMBL/GenBank/DDBJ whole genome shotgun (WGS) entry which is preliminary data.</text>
</comment>